<dbReference type="GO" id="GO:0050385">
    <property type="term" value="F:ureidoglycolate lyase activity"/>
    <property type="evidence" value="ECO:0007669"/>
    <property type="project" value="UniProtKB-EC"/>
</dbReference>
<evidence type="ECO:0000256" key="2">
    <source>
        <dbReference type="ARBA" id="ARBA00011738"/>
    </source>
</evidence>
<evidence type="ECO:0000256" key="4">
    <source>
        <dbReference type="ARBA" id="ARBA00019751"/>
    </source>
</evidence>
<evidence type="ECO:0000256" key="7">
    <source>
        <dbReference type="ARBA" id="ARBA00030302"/>
    </source>
</evidence>
<dbReference type="CDD" id="cd20298">
    <property type="entry name" value="cupin_UAH"/>
    <property type="match status" value="1"/>
</dbReference>
<organism evidence="11 12">
    <name type="scientific">Saccharomyces pastorianus</name>
    <name type="common">Lager yeast</name>
    <name type="synonym">Saccharomyces cerevisiae x Saccharomyces eubayanus</name>
    <dbReference type="NCBI Taxonomy" id="27292"/>
    <lineage>
        <taxon>Eukaryota</taxon>
        <taxon>Fungi</taxon>
        <taxon>Dikarya</taxon>
        <taxon>Ascomycota</taxon>
        <taxon>Saccharomycotina</taxon>
        <taxon>Saccharomycetes</taxon>
        <taxon>Saccharomycetales</taxon>
        <taxon>Saccharomycetaceae</taxon>
        <taxon>Saccharomyces</taxon>
    </lineage>
</organism>
<evidence type="ECO:0000256" key="3">
    <source>
        <dbReference type="ARBA" id="ARBA00012341"/>
    </source>
</evidence>
<dbReference type="EMBL" id="CP049006">
    <property type="protein sequence ID" value="QID85918.1"/>
    <property type="molecule type" value="Genomic_DNA"/>
</dbReference>
<comment type="catalytic activity">
    <reaction evidence="8">
        <text>(S)-ureidoglycolate = urea + glyoxylate</text>
        <dbReference type="Rhea" id="RHEA:11304"/>
        <dbReference type="ChEBI" id="CHEBI:16199"/>
        <dbReference type="ChEBI" id="CHEBI:36655"/>
        <dbReference type="ChEBI" id="CHEBI:57296"/>
        <dbReference type="EC" id="4.3.2.3"/>
    </reaction>
</comment>
<evidence type="ECO:0000313" key="11">
    <source>
        <dbReference type="EMBL" id="QID85918.1"/>
    </source>
</evidence>
<dbReference type="Pfam" id="PF04115">
    <property type="entry name" value="Ureidogly_lyase"/>
    <property type="match status" value="1"/>
</dbReference>
<dbReference type="InterPro" id="IPR007247">
    <property type="entry name" value="Ureidogly_lyase"/>
</dbReference>
<dbReference type="OrthoDB" id="10266039at2759"/>
<dbReference type="Gene3D" id="2.60.120.480">
    <property type="entry name" value="Ureidoglycolate hydrolase"/>
    <property type="match status" value="1"/>
</dbReference>
<dbReference type="AlphaFoldDB" id="A0A6C1E9A8"/>
<reference evidence="11 12" key="1">
    <citation type="journal article" date="2019" name="BMC Genomics">
        <title>Chromosome level assembly and comparative genome analysis confirm lager-brewing yeasts originated from a single hybridization.</title>
        <authorList>
            <person name="Salazar A.N."/>
            <person name="Gorter de Vries A.R."/>
            <person name="van den Broek M."/>
            <person name="Brouwers N."/>
            <person name="de la Torre Cortes P."/>
            <person name="Kuijpers N.G.A."/>
            <person name="Daran J.G."/>
            <person name="Abeel T."/>
        </authorList>
    </citation>
    <scope>NUCLEOTIDE SEQUENCE [LARGE SCALE GENOMIC DNA]</scope>
    <source>
        <strain evidence="11 12">CBS 1483</strain>
    </source>
</reference>
<comment type="function">
    <text evidence="9">Catalyzes the catabolism of the allantoin degradation intermediate (S)-ureidoglycolate, generating urea and glyoxylate. Involved in the utilization of allantoin as secondary nitrogen source when primary sources are limiting.</text>
</comment>
<dbReference type="SUPFAM" id="SSF51182">
    <property type="entry name" value="RmlC-like cupins"/>
    <property type="match status" value="1"/>
</dbReference>
<accession>A0A6C1E9A8</accession>
<evidence type="ECO:0000256" key="5">
    <source>
        <dbReference type="ARBA" id="ARBA00022631"/>
    </source>
</evidence>
<gene>
    <name evidence="11" type="primary">DAL3_2</name>
    <name evidence="11" type="ORF">GRS66_008514</name>
</gene>
<dbReference type="GO" id="GO:0006144">
    <property type="term" value="P:purine nucleobase metabolic process"/>
    <property type="evidence" value="ECO:0007669"/>
    <property type="project" value="UniProtKB-KW"/>
</dbReference>
<evidence type="ECO:0000256" key="9">
    <source>
        <dbReference type="ARBA" id="ARBA00055977"/>
    </source>
</evidence>
<evidence type="ECO:0000256" key="10">
    <source>
        <dbReference type="ARBA" id="ARBA00061337"/>
    </source>
</evidence>
<evidence type="ECO:0000256" key="8">
    <source>
        <dbReference type="ARBA" id="ARBA00047684"/>
    </source>
</evidence>
<comment type="pathway">
    <text evidence="1">Nitrogen metabolism; (S)-allantoin degradation.</text>
</comment>
<sequence>MVTLIAEPLTIDSFKEYGTIISPEEEISRLGSLEKSANHGTAIKLLQVSRVENGSSSGVPNWNLFRCFPQPHLNRAFTPGSTRGVLHKVEVLEKHPSSSQTFVPMGRNSAEVAYLIVVAKEIANKPDLSTVRAFTCLGGQAVTYGLGIWHAPMIVLGVQEHLDFAVLIYESLDPEYPERDCVEEHYGHAGIHITV</sequence>
<evidence type="ECO:0000313" key="12">
    <source>
        <dbReference type="Proteomes" id="UP000501346"/>
    </source>
</evidence>
<dbReference type="PANTHER" id="PTHR21221">
    <property type="entry name" value="UREIDOGLYCOLATE HYDROLASE"/>
    <property type="match status" value="1"/>
</dbReference>
<protein>
    <recommendedName>
        <fullName evidence="4">Ureidoglycolate lyase</fullName>
        <ecNumber evidence="3">4.3.2.3</ecNumber>
    </recommendedName>
    <alternativeName>
        <fullName evidence="7">Ureidoglycolatase</fullName>
    </alternativeName>
</protein>
<dbReference type="GO" id="GO:0004848">
    <property type="term" value="F:ureidoglycolate hydrolase activity"/>
    <property type="evidence" value="ECO:0007669"/>
    <property type="project" value="InterPro"/>
</dbReference>
<dbReference type="InterPro" id="IPR011051">
    <property type="entry name" value="RmlC_Cupin_sf"/>
</dbReference>
<keyword evidence="12" id="KW-1185">Reference proteome</keyword>
<evidence type="ECO:0000256" key="1">
    <source>
        <dbReference type="ARBA" id="ARBA00004780"/>
    </source>
</evidence>
<keyword evidence="6 11" id="KW-0456">Lyase</keyword>
<proteinExistence type="inferred from homology"/>
<dbReference type="FunFam" id="2.60.120.480:FF:000003">
    <property type="entry name" value="Ureidoglycolate hydrolase"/>
    <property type="match status" value="1"/>
</dbReference>
<comment type="similarity">
    <text evidence="10">Belongs to the ureidoglycolate lyase family.</text>
</comment>
<dbReference type="PANTHER" id="PTHR21221:SF1">
    <property type="entry name" value="UREIDOGLYCOLATE LYASE"/>
    <property type="match status" value="1"/>
</dbReference>
<dbReference type="InterPro" id="IPR024060">
    <property type="entry name" value="Ureidoglycolate_lyase_dom_sf"/>
</dbReference>
<comment type="subunit">
    <text evidence="2">Homodimer.</text>
</comment>
<dbReference type="EC" id="4.3.2.3" evidence="3"/>
<name>A0A6C1E9A8_SACPS</name>
<evidence type="ECO:0000256" key="6">
    <source>
        <dbReference type="ARBA" id="ARBA00023239"/>
    </source>
</evidence>
<keyword evidence="5" id="KW-0659">Purine metabolism</keyword>
<dbReference type="InterPro" id="IPR047233">
    <property type="entry name" value="UAH_cupin"/>
</dbReference>
<dbReference type="GO" id="GO:0000256">
    <property type="term" value="P:allantoin catabolic process"/>
    <property type="evidence" value="ECO:0007669"/>
    <property type="project" value="InterPro"/>
</dbReference>
<dbReference type="Proteomes" id="UP000501346">
    <property type="component" value="Chromosome SeIX"/>
</dbReference>